<dbReference type="OrthoDB" id="2318508at2"/>
<evidence type="ECO:0000313" key="3">
    <source>
        <dbReference type="Proteomes" id="UP000004722"/>
    </source>
</evidence>
<gene>
    <name evidence="2" type="ORF">HMPREF9249_02381</name>
</gene>
<reference evidence="2 3" key="1">
    <citation type="submission" date="2012-07" db="EMBL/GenBank/DDBJ databases">
        <title>The Genome Sequence of Lactobacillus crispatus FB077-07.</title>
        <authorList>
            <consortium name="The Broad Institute Genome Sequencing Platform"/>
            <person name="Earl A."/>
            <person name="Ward D."/>
            <person name="Feldgarden M."/>
            <person name="Gevers D."/>
            <person name="Saerens B."/>
            <person name="Vaneechoutte M."/>
            <person name="Walker B."/>
            <person name="Young S.K."/>
            <person name="Zeng Q."/>
            <person name="Gargeya S."/>
            <person name="Fitzgerald M."/>
            <person name="Haas B."/>
            <person name="Abouelleil A."/>
            <person name="Alvarado L."/>
            <person name="Arachchi H.M."/>
            <person name="Berlin A.M."/>
            <person name="Chapman S.B."/>
            <person name="Goldberg J."/>
            <person name="Griggs A."/>
            <person name="Gujja S."/>
            <person name="Hansen M."/>
            <person name="Howarth C."/>
            <person name="Imamovic A."/>
            <person name="Larimer J."/>
            <person name="McCowen C."/>
            <person name="Montmayeur A."/>
            <person name="Murphy C."/>
            <person name="Neiman D."/>
            <person name="Pearson M."/>
            <person name="Priest M."/>
            <person name="Roberts A."/>
            <person name="Saif S."/>
            <person name="Shea T."/>
            <person name="Sisk P."/>
            <person name="Sykes S."/>
            <person name="Wortman J."/>
            <person name="Nusbaum C."/>
            <person name="Birren B."/>
        </authorList>
    </citation>
    <scope>NUCLEOTIDE SEQUENCE [LARGE SCALE GENOMIC DNA]</scope>
    <source>
        <strain evidence="2 3">FB077-07</strain>
    </source>
</reference>
<feature type="transmembrane region" description="Helical" evidence="1">
    <location>
        <begin position="92"/>
        <end position="109"/>
    </location>
</feature>
<keyword evidence="1" id="KW-0472">Membrane</keyword>
<dbReference type="RefSeq" id="WP_005729864.1">
    <property type="nucleotide sequence ID" value="NZ_JH932275.1"/>
</dbReference>
<feature type="transmembrane region" description="Helical" evidence="1">
    <location>
        <begin position="121"/>
        <end position="145"/>
    </location>
</feature>
<dbReference type="PATRIC" id="fig|883092.3.peg.2365"/>
<sequence length="188" mass="21239">MINKYILFLVAGTNKLKGFINQKSNSHVKDIFNRPVENHGNFQPTIDLIRMLSSISRYTDWICLFLILIGLGIVVSSYYGNNGKWRNSGYRMIWSGYATVIIIHTIIIAGPSVGNLGNMKLLIFFFMLLGQLLFYVATSSLYLIGSQQLEIYEMSNQPSNERNATSMYNFMMVTMIAGAVAYMIAGLF</sequence>
<feature type="transmembrane region" description="Helical" evidence="1">
    <location>
        <begin position="165"/>
        <end position="185"/>
    </location>
</feature>
<evidence type="ECO:0000256" key="1">
    <source>
        <dbReference type="SAM" id="Phobius"/>
    </source>
</evidence>
<accession>K1MI72</accession>
<proteinExistence type="predicted"/>
<comment type="caution">
    <text evidence="2">The sequence shown here is derived from an EMBL/GenBank/DDBJ whole genome shotgun (WGS) entry which is preliminary data.</text>
</comment>
<keyword evidence="1" id="KW-1133">Transmembrane helix</keyword>
<dbReference type="AlphaFoldDB" id="K1MI72"/>
<feature type="transmembrane region" description="Helical" evidence="1">
    <location>
        <begin position="58"/>
        <end position="80"/>
    </location>
</feature>
<evidence type="ECO:0000313" key="2">
    <source>
        <dbReference type="EMBL" id="EKB62158.1"/>
    </source>
</evidence>
<name>K1MI72_9LACO</name>
<protein>
    <submittedName>
        <fullName evidence="2">Uncharacterized protein</fullName>
    </submittedName>
</protein>
<keyword evidence="1" id="KW-0812">Transmembrane</keyword>
<dbReference type="HOGENOM" id="CLU_1459542_0_0_9"/>
<organism evidence="2 3">
    <name type="scientific">Lactobacillus crispatus FB077-07</name>
    <dbReference type="NCBI Taxonomy" id="883092"/>
    <lineage>
        <taxon>Bacteria</taxon>
        <taxon>Bacillati</taxon>
        <taxon>Bacillota</taxon>
        <taxon>Bacilli</taxon>
        <taxon>Lactobacillales</taxon>
        <taxon>Lactobacillaceae</taxon>
        <taxon>Lactobacillus</taxon>
    </lineage>
</organism>
<dbReference type="Proteomes" id="UP000004722">
    <property type="component" value="Unassembled WGS sequence"/>
</dbReference>
<dbReference type="EMBL" id="AGZG01000115">
    <property type="protein sequence ID" value="EKB62158.1"/>
    <property type="molecule type" value="Genomic_DNA"/>
</dbReference>